<keyword evidence="4 7" id="KW-0812">Transmembrane</keyword>
<feature type="transmembrane region" description="Helical" evidence="7">
    <location>
        <begin position="341"/>
        <end position="360"/>
    </location>
</feature>
<feature type="transmembrane region" description="Helical" evidence="7">
    <location>
        <begin position="403"/>
        <end position="424"/>
    </location>
</feature>
<accession>A0A5R8NP96</accession>
<dbReference type="PANTHER" id="PTHR43077:SF8">
    <property type="entry name" value="DOXORUBICIN RESISTANCE ABC TRANSPORTER PERMEASE PROTEIN DRRB"/>
    <property type="match status" value="1"/>
</dbReference>
<feature type="transmembrane region" description="Helical" evidence="7">
    <location>
        <begin position="311"/>
        <end position="335"/>
    </location>
</feature>
<evidence type="ECO:0000313" key="9">
    <source>
        <dbReference type="EMBL" id="TLF77445.1"/>
    </source>
</evidence>
<comment type="subcellular location">
    <subcellularLocation>
        <location evidence="1">Cell membrane</location>
        <topology evidence="1">Multi-pass membrane protein</topology>
    </subcellularLocation>
</comment>
<name>A0A5R8NP96_9NOCA</name>
<dbReference type="Pfam" id="PF12698">
    <property type="entry name" value="ABC2_membrane_3"/>
    <property type="match status" value="1"/>
</dbReference>
<dbReference type="RefSeq" id="WP_138448306.1">
    <property type="nucleotide sequence ID" value="NZ_VBUT01000005.1"/>
</dbReference>
<dbReference type="Gene3D" id="3.40.1710.10">
    <property type="entry name" value="abc type-2 transporter like domain"/>
    <property type="match status" value="1"/>
</dbReference>
<keyword evidence="3" id="KW-1003">Cell membrane</keyword>
<dbReference type="EMBL" id="VBUT01000005">
    <property type="protein sequence ID" value="TLF77445.1"/>
    <property type="molecule type" value="Genomic_DNA"/>
</dbReference>
<dbReference type="InterPro" id="IPR051328">
    <property type="entry name" value="T7SS_ABC-Transporter"/>
</dbReference>
<dbReference type="GO" id="GO:0140359">
    <property type="term" value="F:ABC-type transporter activity"/>
    <property type="evidence" value="ECO:0007669"/>
    <property type="project" value="InterPro"/>
</dbReference>
<feature type="domain" description="ABC-2 type transporter transmembrane" evidence="8">
    <location>
        <begin position="30"/>
        <end position="410"/>
    </location>
</feature>
<organism evidence="9 10">
    <name type="scientific">Nocardia cyriacigeorgica</name>
    <dbReference type="NCBI Taxonomy" id="135487"/>
    <lineage>
        <taxon>Bacteria</taxon>
        <taxon>Bacillati</taxon>
        <taxon>Actinomycetota</taxon>
        <taxon>Actinomycetes</taxon>
        <taxon>Mycobacteriales</taxon>
        <taxon>Nocardiaceae</taxon>
        <taxon>Nocardia</taxon>
    </lineage>
</organism>
<keyword evidence="5 7" id="KW-1133">Transmembrane helix</keyword>
<gene>
    <name evidence="9" type="ORF">FEK34_14005</name>
</gene>
<evidence type="ECO:0000259" key="8">
    <source>
        <dbReference type="Pfam" id="PF12698"/>
    </source>
</evidence>
<evidence type="ECO:0000256" key="6">
    <source>
        <dbReference type="ARBA" id="ARBA00023136"/>
    </source>
</evidence>
<reference evidence="9 10" key="1">
    <citation type="submission" date="2019-05" db="EMBL/GenBank/DDBJ databases">
        <title>Genomes sequences of two Nocardia cyriacigeorgica environmental isolates, type strains Nocardia asteroides ATCC 19247 and Nocardia cyriacigeorgica DSM 44484.</title>
        <authorList>
            <person name="Vautrin F."/>
            <person name="Bergeron E."/>
            <person name="Dubost A."/>
            <person name="Abrouk D."/>
            <person name="Rodriguez Nava V."/>
            <person name="Pujic P."/>
        </authorList>
    </citation>
    <scope>NUCLEOTIDE SEQUENCE [LARGE SCALE GENOMIC DNA]</scope>
    <source>
        <strain evidence="9 10">EML 446</strain>
    </source>
</reference>
<proteinExistence type="inferred from homology"/>
<feature type="transmembrane region" description="Helical" evidence="7">
    <location>
        <begin position="24"/>
        <end position="45"/>
    </location>
</feature>
<dbReference type="GO" id="GO:0005886">
    <property type="term" value="C:plasma membrane"/>
    <property type="evidence" value="ECO:0007669"/>
    <property type="project" value="UniProtKB-SubCell"/>
</dbReference>
<feature type="transmembrane region" description="Helical" evidence="7">
    <location>
        <begin position="228"/>
        <end position="250"/>
    </location>
</feature>
<evidence type="ECO:0000256" key="1">
    <source>
        <dbReference type="ARBA" id="ARBA00004651"/>
    </source>
</evidence>
<sequence>MSDSFVTDRGSLPPTEARSIRFRWIMPVAVVTLFASLLGLMYLAYVANPDQNLHDYPIAVVDNDAGTELGPPGHRTRIDYGAQVLEAITANTSGDRFDLRVVGIDEAQQLMQDGRVYGAVIIPGDFTQQMLNLGAGPAVAGELRRPSITVETNPRLGPFSTSITTRFADQTIESVNAALGPELSARVQQQLRPEEPIGAAQLILEEPVEPIVQPYHGMPEGSGQGLTAFFFALTILLGGMTGAMTIHAIIDSMLGFAPTEYGPYFSHSPAASISRLRTLLIKWGTMAVAAAASSGALIGIGAVLDVHIDRPLALFLYSTFAMTAVGVTALTVMAAVGSVGILVNLIVFVILGMPSAGGTIPVEATPRFFDRLADVEPLRQVYLAVRSLMYFDGSAAAGLDRGVWMTVAGLAVGVVSGVLITAMYDRKGLTRTARPAVAALQPA</sequence>
<dbReference type="AlphaFoldDB" id="A0A5R8NP96"/>
<evidence type="ECO:0000256" key="5">
    <source>
        <dbReference type="ARBA" id="ARBA00022989"/>
    </source>
</evidence>
<evidence type="ECO:0000256" key="3">
    <source>
        <dbReference type="ARBA" id="ARBA00022475"/>
    </source>
</evidence>
<evidence type="ECO:0000256" key="7">
    <source>
        <dbReference type="SAM" id="Phobius"/>
    </source>
</evidence>
<evidence type="ECO:0000256" key="2">
    <source>
        <dbReference type="ARBA" id="ARBA00007783"/>
    </source>
</evidence>
<dbReference type="InterPro" id="IPR013525">
    <property type="entry name" value="ABC2_TM"/>
</dbReference>
<evidence type="ECO:0000313" key="10">
    <source>
        <dbReference type="Proteomes" id="UP000306378"/>
    </source>
</evidence>
<comment type="similarity">
    <text evidence="2">Belongs to the ABC-2 integral membrane protein family.</text>
</comment>
<evidence type="ECO:0000256" key="4">
    <source>
        <dbReference type="ARBA" id="ARBA00022692"/>
    </source>
</evidence>
<dbReference type="PANTHER" id="PTHR43077">
    <property type="entry name" value="TRANSPORT PERMEASE YVFS-RELATED"/>
    <property type="match status" value="1"/>
</dbReference>
<comment type="caution">
    <text evidence="9">The sequence shown here is derived from an EMBL/GenBank/DDBJ whole genome shotgun (WGS) entry which is preliminary data.</text>
</comment>
<dbReference type="Proteomes" id="UP000306378">
    <property type="component" value="Unassembled WGS sequence"/>
</dbReference>
<keyword evidence="6 7" id="KW-0472">Membrane</keyword>
<protein>
    <submittedName>
        <fullName evidence="9">DUF3533 domain-containing protein</fullName>
    </submittedName>
</protein>
<feature type="transmembrane region" description="Helical" evidence="7">
    <location>
        <begin position="283"/>
        <end position="304"/>
    </location>
</feature>